<organism evidence="1 2">
    <name type="scientific">Fusarium decemcellulare</name>
    <dbReference type="NCBI Taxonomy" id="57161"/>
    <lineage>
        <taxon>Eukaryota</taxon>
        <taxon>Fungi</taxon>
        <taxon>Dikarya</taxon>
        <taxon>Ascomycota</taxon>
        <taxon>Pezizomycotina</taxon>
        <taxon>Sordariomycetes</taxon>
        <taxon>Hypocreomycetidae</taxon>
        <taxon>Hypocreales</taxon>
        <taxon>Nectriaceae</taxon>
        <taxon>Fusarium</taxon>
        <taxon>Fusarium decemcellulare species complex</taxon>
    </lineage>
</organism>
<accession>A0ACC1SJT2</accession>
<sequence>MSAKFAFVSWTDGRRPLFHTIISDANLAAVEGHDPTPEISSTTFGSGNYSICTSVLSFTELSNGSFMYTAELCVDFDLYKVSRSSWPLHDEALLSTVLLSTSALRDYALQQSPTTTTRFHLVRTLSLLNDKLSDKRTCILDSTIFLTVCLAVMAGIFGDAAAAGAHLSGLQKIVTLRGGTTYFCQHPKLQHKLESLDLLCCLAFDCKPQFLGSPIDWSLPCLPYSSEPISNVTELENSLEIFDSRLLATFYDLRQLASLVNEHNERRLRLSADVFQPALSSIQTRLLHLWGVLKDTASEWFCLGMLTFIAAMFRPPGPKLEYPHLTHRLRLSGQRMDVKLPKLRLLVFWFLVISGTVVFDHDEPWLCRIWSEVVEAGMSWDEAHEYLQRVVWIGCIQDEVGKRTFTTINSRIHPSRQNP</sequence>
<keyword evidence="2" id="KW-1185">Reference proteome</keyword>
<gene>
    <name evidence="1" type="ORF">NM208_g4692</name>
</gene>
<proteinExistence type="predicted"/>
<evidence type="ECO:0000313" key="2">
    <source>
        <dbReference type="Proteomes" id="UP001148629"/>
    </source>
</evidence>
<dbReference type="EMBL" id="JANRMS010000362">
    <property type="protein sequence ID" value="KAJ3541265.1"/>
    <property type="molecule type" value="Genomic_DNA"/>
</dbReference>
<reference evidence="1" key="1">
    <citation type="submission" date="2022-08" db="EMBL/GenBank/DDBJ databases">
        <title>Genome Sequence of Fusarium decemcellulare.</title>
        <authorList>
            <person name="Buettner E."/>
        </authorList>
    </citation>
    <scope>NUCLEOTIDE SEQUENCE</scope>
    <source>
        <strain evidence="1">Babe19</strain>
    </source>
</reference>
<dbReference type="Proteomes" id="UP001148629">
    <property type="component" value="Unassembled WGS sequence"/>
</dbReference>
<protein>
    <submittedName>
        <fullName evidence="1">Uncharacterized protein</fullName>
    </submittedName>
</protein>
<comment type="caution">
    <text evidence="1">The sequence shown here is derived from an EMBL/GenBank/DDBJ whole genome shotgun (WGS) entry which is preliminary data.</text>
</comment>
<name>A0ACC1SJT2_9HYPO</name>
<evidence type="ECO:0000313" key="1">
    <source>
        <dbReference type="EMBL" id="KAJ3541265.1"/>
    </source>
</evidence>